<protein>
    <recommendedName>
        <fullName evidence="15">Latent transforming growth factor beta binding protein 4</fullName>
    </recommendedName>
</protein>
<dbReference type="InterPro" id="IPR049883">
    <property type="entry name" value="NOTCH1_EGF-like"/>
</dbReference>
<feature type="compositionally biased region" description="Pro residues" evidence="10">
    <location>
        <begin position="268"/>
        <end position="281"/>
    </location>
</feature>
<organism evidence="13 14">
    <name type="scientific">Goodea atripinnis</name>
    <dbReference type="NCBI Taxonomy" id="208336"/>
    <lineage>
        <taxon>Eukaryota</taxon>
        <taxon>Metazoa</taxon>
        <taxon>Chordata</taxon>
        <taxon>Craniata</taxon>
        <taxon>Vertebrata</taxon>
        <taxon>Euteleostomi</taxon>
        <taxon>Actinopterygii</taxon>
        <taxon>Neopterygii</taxon>
        <taxon>Teleostei</taxon>
        <taxon>Neoteleostei</taxon>
        <taxon>Acanthomorphata</taxon>
        <taxon>Ovalentaria</taxon>
        <taxon>Atherinomorphae</taxon>
        <taxon>Cyprinodontiformes</taxon>
        <taxon>Goodeidae</taxon>
        <taxon>Goodea</taxon>
    </lineage>
</organism>
<gene>
    <name evidence="13" type="ORF">GOODEAATRI_010125</name>
</gene>
<dbReference type="InterPro" id="IPR001881">
    <property type="entry name" value="EGF-like_Ca-bd_dom"/>
</dbReference>
<dbReference type="Proteomes" id="UP001476798">
    <property type="component" value="Unassembled WGS sequence"/>
</dbReference>
<keyword evidence="2" id="KW-0964">Secreted</keyword>
<evidence type="ECO:0000256" key="5">
    <source>
        <dbReference type="ARBA" id="ARBA00022737"/>
    </source>
</evidence>
<evidence type="ECO:0000256" key="9">
    <source>
        <dbReference type="PROSITE-ProRule" id="PRU00076"/>
    </source>
</evidence>
<evidence type="ECO:0000256" key="8">
    <source>
        <dbReference type="ARBA" id="ARBA00023180"/>
    </source>
</evidence>
<dbReference type="SUPFAM" id="SSF57196">
    <property type="entry name" value="EGF/Laminin"/>
    <property type="match status" value="1"/>
</dbReference>
<dbReference type="Pfam" id="PF00683">
    <property type="entry name" value="TB"/>
    <property type="match status" value="2"/>
</dbReference>
<dbReference type="Gene3D" id="2.10.25.10">
    <property type="entry name" value="Laminin"/>
    <property type="match status" value="3"/>
</dbReference>
<evidence type="ECO:0008006" key="15">
    <source>
        <dbReference type="Google" id="ProtNLM"/>
    </source>
</evidence>
<evidence type="ECO:0000256" key="7">
    <source>
        <dbReference type="ARBA" id="ARBA00023157"/>
    </source>
</evidence>
<dbReference type="SUPFAM" id="SSF57184">
    <property type="entry name" value="Growth factor receptor domain"/>
    <property type="match status" value="1"/>
</dbReference>
<evidence type="ECO:0000313" key="13">
    <source>
        <dbReference type="EMBL" id="MEQ2171386.1"/>
    </source>
</evidence>
<dbReference type="PROSITE" id="PS51364">
    <property type="entry name" value="TB"/>
    <property type="match status" value="2"/>
</dbReference>
<keyword evidence="4" id="KW-0732">Signal</keyword>
<comment type="subcellular location">
    <subcellularLocation>
        <location evidence="1">Secreted</location>
        <location evidence="1">Extracellular space</location>
        <location evidence="1">Extracellular matrix</location>
    </subcellularLocation>
</comment>
<evidence type="ECO:0000256" key="2">
    <source>
        <dbReference type="ARBA" id="ARBA00022530"/>
    </source>
</evidence>
<evidence type="ECO:0000313" key="14">
    <source>
        <dbReference type="Proteomes" id="UP001476798"/>
    </source>
</evidence>
<feature type="domain" description="EGF-like" evidence="11">
    <location>
        <begin position="413"/>
        <end position="457"/>
    </location>
</feature>
<dbReference type="InterPro" id="IPR017878">
    <property type="entry name" value="TB_dom"/>
</dbReference>
<accession>A0ABV0NK09</accession>
<evidence type="ECO:0000259" key="11">
    <source>
        <dbReference type="PROSITE" id="PS50026"/>
    </source>
</evidence>
<comment type="caution">
    <text evidence="9">Lacks conserved residue(s) required for the propagation of feature annotation.</text>
</comment>
<dbReference type="InterPro" id="IPR018097">
    <property type="entry name" value="EGF_Ca-bd_CS"/>
</dbReference>
<keyword evidence="14" id="KW-1185">Reference proteome</keyword>
<dbReference type="EMBL" id="JAHRIO010040564">
    <property type="protein sequence ID" value="MEQ2171386.1"/>
    <property type="molecule type" value="Genomic_DNA"/>
</dbReference>
<dbReference type="PROSITE" id="PS00010">
    <property type="entry name" value="ASX_HYDROXYL"/>
    <property type="match status" value="2"/>
</dbReference>
<keyword evidence="2" id="KW-0272">Extracellular matrix</keyword>
<dbReference type="PANTHER" id="PTHR24039:SF28">
    <property type="entry name" value="EGF-LIKE DOMAIN-CONTAINING PROTEIN"/>
    <property type="match status" value="1"/>
</dbReference>
<dbReference type="InterPro" id="IPR009030">
    <property type="entry name" value="Growth_fac_rcpt_cys_sf"/>
</dbReference>
<dbReference type="SUPFAM" id="SSF57581">
    <property type="entry name" value="TB module/8-cys domain"/>
    <property type="match status" value="2"/>
</dbReference>
<dbReference type="PROSITE" id="PS50026">
    <property type="entry name" value="EGF_3"/>
    <property type="match status" value="1"/>
</dbReference>
<keyword evidence="3 9" id="KW-0245">EGF-like domain</keyword>
<dbReference type="SMART" id="SM00179">
    <property type="entry name" value="EGF_CA"/>
    <property type="match status" value="3"/>
</dbReference>
<dbReference type="InterPro" id="IPR036773">
    <property type="entry name" value="TB_dom_sf"/>
</dbReference>
<dbReference type="Pfam" id="PF07645">
    <property type="entry name" value="EGF_CA"/>
    <property type="match status" value="2"/>
</dbReference>
<keyword evidence="7" id="KW-1015">Disulfide bond</keyword>
<comment type="caution">
    <text evidence="13">The sequence shown here is derived from an EMBL/GenBank/DDBJ whole genome shotgun (WGS) entry which is preliminary data.</text>
</comment>
<dbReference type="PROSITE" id="PS01187">
    <property type="entry name" value="EGF_CA"/>
    <property type="match status" value="2"/>
</dbReference>
<evidence type="ECO:0000256" key="4">
    <source>
        <dbReference type="ARBA" id="ARBA00022729"/>
    </source>
</evidence>
<feature type="compositionally biased region" description="Low complexity" evidence="10">
    <location>
        <begin position="224"/>
        <end position="240"/>
    </location>
</feature>
<feature type="non-terminal residue" evidence="13">
    <location>
        <position position="1"/>
    </location>
</feature>
<feature type="domain" description="TB" evidence="12">
    <location>
        <begin position="43"/>
        <end position="96"/>
    </location>
</feature>
<dbReference type="PROSITE" id="PS01186">
    <property type="entry name" value="EGF_2"/>
    <property type="match status" value="1"/>
</dbReference>
<evidence type="ECO:0000256" key="3">
    <source>
        <dbReference type="ARBA" id="ARBA00022536"/>
    </source>
</evidence>
<dbReference type="Gene3D" id="3.90.290.10">
    <property type="entry name" value="TGF-beta binding (TB) domain"/>
    <property type="match status" value="2"/>
</dbReference>
<sequence length="459" mass="50263">SGTLPESRHSSSSSSVSSGFQISMVDVAPMLQPHPAARPGELRECYYNLADQGVCSLLAANTSRQECCCTMGEGWGLDCQYHACPLADTAEFLSLCPSGRGYVTAGPAAFSYTDVDECKRFYPEVCKNGVCVNNIPGYRCYCSSGLVYNSALLECVDENLSVCWQHVSTDLLCQSPLLGAQVTFIDCCCFYGEGWGMGCALCPSTDSGELPGRDFSRPDYEDYPPAGGSRSGFRGRPPVSFGQPDEAYRGSEFSPGYYPEGDYGSPDSFPPRAPTFRLPPDPRSDIAFGAQPLSPSRPDSSPRNPAPLPGSSYEDREEEEDFRTWRPGSHFPPFDRSTDGGGSPRRVYERRYETHAGLNAAEDCGILHGCENGQCIRVAEGYTCDCYQGFELDMTSMTCIGTLIKVCWRVFTDINECEDSVGLQFPCVNARCVNTEGSFRCVCRRGYVMSRRRNHCIAA</sequence>
<evidence type="ECO:0000256" key="10">
    <source>
        <dbReference type="SAM" id="MobiDB-lite"/>
    </source>
</evidence>
<feature type="domain" description="TB" evidence="12">
    <location>
        <begin position="161"/>
        <end position="207"/>
    </location>
</feature>
<evidence type="ECO:0000259" key="12">
    <source>
        <dbReference type="PROSITE" id="PS51364"/>
    </source>
</evidence>
<dbReference type="InterPro" id="IPR000152">
    <property type="entry name" value="EGF-type_Asp/Asn_hydroxyl_site"/>
</dbReference>
<feature type="region of interest" description="Disordered" evidence="10">
    <location>
        <begin position="213"/>
        <end position="345"/>
    </location>
</feature>
<dbReference type="SMART" id="SM00181">
    <property type="entry name" value="EGF"/>
    <property type="match status" value="3"/>
</dbReference>
<proteinExistence type="predicted"/>
<name>A0ABV0NK09_9TELE</name>
<keyword evidence="8" id="KW-0325">Glycoprotein</keyword>
<evidence type="ECO:0000256" key="6">
    <source>
        <dbReference type="ARBA" id="ARBA00022837"/>
    </source>
</evidence>
<dbReference type="InterPro" id="IPR000742">
    <property type="entry name" value="EGF"/>
</dbReference>
<reference evidence="13 14" key="1">
    <citation type="submission" date="2021-06" db="EMBL/GenBank/DDBJ databases">
        <authorList>
            <person name="Palmer J.M."/>
        </authorList>
    </citation>
    <scope>NUCLEOTIDE SEQUENCE [LARGE SCALE GENOMIC DNA]</scope>
    <source>
        <strain evidence="13 14">GA_2019</strain>
        <tissue evidence="13">Muscle</tissue>
    </source>
</reference>
<evidence type="ECO:0000256" key="1">
    <source>
        <dbReference type="ARBA" id="ARBA00004498"/>
    </source>
</evidence>
<feature type="compositionally biased region" description="Low complexity" evidence="10">
    <location>
        <begin position="292"/>
        <end position="303"/>
    </location>
</feature>
<dbReference type="CDD" id="cd00054">
    <property type="entry name" value="EGF_CA"/>
    <property type="match status" value="2"/>
</dbReference>
<dbReference type="PANTHER" id="PTHR24039">
    <property type="entry name" value="FIBRILLIN-RELATED"/>
    <property type="match status" value="1"/>
</dbReference>
<keyword evidence="6" id="KW-0106">Calcium</keyword>
<keyword evidence="5" id="KW-0677">Repeat</keyword>